<evidence type="ECO:0000256" key="4">
    <source>
        <dbReference type="RuleBase" id="RU003719"/>
    </source>
</evidence>
<organism evidence="7 8">
    <name type="scientific">Pantoea cypripedii</name>
    <name type="common">Pectobacterium cypripedii</name>
    <name type="synonym">Erwinia cypripedii</name>
    <dbReference type="NCBI Taxonomy" id="55209"/>
    <lineage>
        <taxon>Bacteria</taxon>
        <taxon>Pseudomonadati</taxon>
        <taxon>Pseudomonadota</taxon>
        <taxon>Gammaproteobacteria</taxon>
        <taxon>Enterobacterales</taxon>
        <taxon>Erwiniaceae</taxon>
        <taxon>Pantoea</taxon>
    </lineage>
</organism>
<keyword evidence="7" id="KW-0614">Plasmid</keyword>
<name>A0A6B9GHC9_PANCY</name>
<evidence type="ECO:0000313" key="7">
    <source>
        <dbReference type="EMBL" id="QGY32766.1"/>
    </source>
</evidence>
<dbReference type="InterPro" id="IPR006140">
    <property type="entry name" value="D-isomer_DH_NAD-bd"/>
</dbReference>
<geneLocation type="plasmid" evidence="8">
    <name>pne1b</name>
</geneLocation>
<feature type="domain" description="D-isomer specific 2-hydroxyacid dehydrogenase catalytic" evidence="5">
    <location>
        <begin position="7"/>
        <end position="306"/>
    </location>
</feature>
<keyword evidence="2 4" id="KW-0560">Oxidoreductase</keyword>
<dbReference type="GO" id="GO:0016618">
    <property type="term" value="F:hydroxypyruvate reductase [NAD(P)H] activity"/>
    <property type="evidence" value="ECO:0007669"/>
    <property type="project" value="TreeGrafter"/>
</dbReference>
<evidence type="ECO:0000313" key="8">
    <source>
        <dbReference type="Proteomes" id="UP000502005"/>
    </source>
</evidence>
<dbReference type="GO" id="GO:0030267">
    <property type="term" value="F:glyoxylate reductase (NADPH) activity"/>
    <property type="evidence" value="ECO:0007669"/>
    <property type="project" value="TreeGrafter"/>
</dbReference>
<reference evidence="7 8" key="1">
    <citation type="submission" date="2017-11" db="EMBL/GenBank/DDBJ databases">
        <title>Genome sequence of Pantoea cypripedii NE1.</title>
        <authorList>
            <person name="Nascimento F.X."/>
        </authorList>
    </citation>
    <scope>NUCLEOTIDE SEQUENCE [LARGE SCALE GENOMIC DNA]</scope>
    <source>
        <strain evidence="7 8">NE1</strain>
        <plasmid evidence="8">pne1b</plasmid>
    </source>
</reference>
<dbReference type="FunFam" id="3.40.50.720:FF:000213">
    <property type="entry name" value="Putative 2-hydroxyacid dehydrogenase"/>
    <property type="match status" value="1"/>
</dbReference>
<dbReference type="SUPFAM" id="SSF52283">
    <property type="entry name" value="Formate/glycerate dehydrogenase catalytic domain-like"/>
    <property type="match status" value="1"/>
</dbReference>
<sequence length="307" mass="33504">MARTLPDELVKQLREHYHLVGPLTRLDGSDLPQGAEAAEVLLTMSSIKTDKALIDALPKLQLVSCYGSGVEFVDCEYLKQRGIALTNAAGTNASSVAEFTMGLILAGSRHILAGDRFLRTGLWKGNSVERYHLVPGLQDCRLGIYGLGEIGGRIARLGEAFNMSIGYHSRSRKSVPYHYLASLELLAEWADILVVATRGSEENYHAVNDNILQRLGPHGYLINIARGMLVDETALCNALDEGLLAGAALDVYESEPTVSARLRAMQNVILTPHIAANTHYAQAAQQKRMLDNVELYFSGSQLIGRVC</sequence>
<gene>
    <name evidence="7" type="ORF">CUN67_27915</name>
</gene>
<dbReference type="InterPro" id="IPR050223">
    <property type="entry name" value="D-isomer_2-hydroxyacid_DH"/>
</dbReference>
<dbReference type="SUPFAM" id="SSF51735">
    <property type="entry name" value="NAD(P)-binding Rossmann-fold domains"/>
    <property type="match status" value="1"/>
</dbReference>
<dbReference type="Gene3D" id="3.40.50.720">
    <property type="entry name" value="NAD(P)-binding Rossmann-like Domain"/>
    <property type="match status" value="2"/>
</dbReference>
<dbReference type="PANTHER" id="PTHR10996:SF178">
    <property type="entry name" value="2-HYDROXYACID DEHYDROGENASE YGL185C-RELATED"/>
    <property type="match status" value="1"/>
</dbReference>
<proteinExistence type="inferred from homology"/>
<evidence type="ECO:0000259" key="5">
    <source>
        <dbReference type="Pfam" id="PF00389"/>
    </source>
</evidence>
<keyword evidence="3" id="KW-0520">NAD</keyword>
<comment type="similarity">
    <text evidence="4">Belongs to the D-isomer specific 2-hydroxyacid dehydrogenase family.</text>
</comment>
<dbReference type="GO" id="GO:0051287">
    <property type="term" value="F:NAD binding"/>
    <property type="evidence" value="ECO:0007669"/>
    <property type="project" value="InterPro"/>
</dbReference>
<dbReference type="PANTHER" id="PTHR10996">
    <property type="entry name" value="2-HYDROXYACID DEHYDROGENASE-RELATED"/>
    <property type="match status" value="1"/>
</dbReference>
<dbReference type="Proteomes" id="UP000502005">
    <property type="component" value="Plasmid pNE1B"/>
</dbReference>
<evidence type="ECO:0000256" key="3">
    <source>
        <dbReference type="ARBA" id="ARBA00023027"/>
    </source>
</evidence>
<feature type="domain" description="D-isomer specific 2-hydroxyacid dehydrogenase NAD-binding" evidence="6">
    <location>
        <begin position="101"/>
        <end position="275"/>
    </location>
</feature>
<evidence type="ECO:0000256" key="1">
    <source>
        <dbReference type="ARBA" id="ARBA00022857"/>
    </source>
</evidence>
<evidence type="ECO:0000256" key="2">
    <source>
        <dbReference type="ARBA" id="ARBA00023002"/>
    </source>
</evidence>
<dbReference type="AlphaFoldDB" id="A0A6B9GHC9"/>
<accession>A0A6B9GHC9</accession>
<keyword evidence="1" id="KW-0521">NADP</keyword>
<dbReference type="GO" id="GO:0005829">
    <property type="term" value="C:cytosol"/>
    <property type="evidence" value="ECO:0007669"/>
    <property type="project" value="TreeGrafter"/>
</dbReference>
<evidence type="ECO:0000259" key="6">
    <source>
        <dbReference type="Pfam" id="PF02826"/>
    </source>
</evidence>
<dbReference type="Pfam" id="PF00389">
    <property type="entry name" value="2-Hacid_dh"/>
    <property type="match status" value="1"/>
</dbReference>
<dbReference type="InterPro" id="IPR006139">
    <property type="entry name" value="D-isomer_2_OHA_DH_cat_dom"/>
</dbReference>
<dbReference type="EMBL" id="CP024770">
    <property type="protein sequence ID" value="QGY32766.1"/>
    <property type="molecule type" value="Genomic_DNA"/>
</dbReference>
<dbReference type="InterPro" id="IPR036291">
    <property type="entry name" value="NAD(P)-bd_dom_sf"/>
</dbReference>
<dbReference type="Pfam" id="PF02826">
    <property type="entry name" value="2-Hacid_dh_C"/>
    <property type="match status" value="1"/>
</dbReference>
<protein>
    <submittedName>
        <fullName evidence="7">Hydroxyacid dehydrogenase</fullName>
    </submittedName>
</protein>